<dbReference type="EMBL" id="CAJVQC010082625">
    <property type="protein sequence ID" value="CAG8819676.1"/>
    <property type="molecule type" value="Genomic_DNA"/>
</dbReference>
<protein>
    <submittedName>
        <fullName evidence="1">12196_t:CDS:1</fullName>
    </submittedName>
</protein>
<dbReference type="Proteomes" id="UP000789920">
    <property type="component" value="Unassembled WGS sequence"/>
</dbReference>
<name>A0ACA9S053_9GLOM</name>
<sequence>RGNLPEIIKWDNKTTSLETIKKFQLDETNVSGKYSVEIKKKDDVEVKIIWHKVNLDIQFTAMAKIKGFSDRLRRNGSVAKMEQADANATLCFLRNSGFEGTIIGTEGKNVLVEITGNVNIQGALKYEIENSSIFLPSFNSAVDDHVDDDHVLV</sequence>
<evidence type="ECO:0000313" key="2">
    <source>
        <dbReference type="Proteomes" id="UP000789920"/>
    </source>
</evidence>
<comment type="caution">
    <text evidence="1">The sequence shown here is derived from an EMBL/GenBank/DDBJ whole genome shotgun (WGS) entry which is preliminary data.</text>
</comment>
<keyword evidence="2" id="KW-1185">Reference proteome</keyword>
<gene>
    <name evidence="1" type="ORF">RPERSI_LOCUS25187</name>
</gene>
<reference evidence="1" key="1">
    <citation type="submission" date="2021-06" db="EMBL/GenBank/DDBJ databases">
        <authorList>
            <person name="Kallberg Y."/>
            <person name="Tangrot J."/>
            <person name="Rosling A."/>
        </authorList>
    </citation>
    <scope>NUCLEOTIDE SEQUENCE</scope>
    <source>
        <strain evidence="1">MA461A</strain>
    </source>
</reference>
<organism evidence="1 2">
    <name type="scientific">Racocetra persica</name>
    <dbReference type="NCBI Taxonomy" id="160502"/>
    <lineage>
        <taxon>Eukaryota</taxon>
        <taxon>Fungi</taxon>
        <taxon>Fungi incertae sedis</taxon>
        <taxon>Mucoromycota</taxon>
        <taxon>Glomeromycotina</taxon>
        <taxon>Glomeromycetes</taxon>
        <taxon>Diversisporales</taxon>
        <taxon>Gigasporaceae</taxon>
        <taxon>Racocetra</taxon>
    </lineage>
</organism>
<evidence type="ECO:0000313" key="1">
    <source>
        <dbReference type="EMBL" id="CAG8819676.1"/>
    </source>
</evidence>
<proteinExistence type="predicted"/>
<accession>A0ACA9S053</accession>
<feature type="non-terminal residue" evidence="1">
    <location>
        <position position="1"/>
    </location>
</feature>